<feature type="domain" description="Palmitoyltransferase DHHC" evidence="9">
    <location>
        <begin position="80"/>
        <end position="202"/>
    </location>
</feature>
<evidence type="ECO:0000256" key="6">
    <source>
        <dbReference type="ARBA" id="ARBA00023315"/>
    </source>
</evidence>
<dbReference type="GO" id="GO:0005783">
    <property type="term" value="C:endoplasmic reticulum"/>
    <property type="evidence" value="ECO:0007669"/>
    <property type="project" value="TreeGrafter"/>
</dbReference>
<dbReference type="PANTHER" id="PTHR22883">
    <property type="entry name" value="ZINC FINGER DHHC DOMAIN CONTAINING PROTEIN"/>
    <property type="match status" value="1"/>
</dbReference>
<keyword evidence="4 7" id="KW-1133">Transmembrane helix</keyword>
<feature type="transmembrane region" description="Helical" evidence="7">
    <location>
        <begin position="167"/>
        <end position="194"/>
    </location>
</feature>
<feature type="compositionally biased region" description="Basic and acidic residues" evidence="8">
    <location>
        <begin position="225"/>
        <end position="243"/>
    </location>
</feature>
<keyword evidence="5 7" id="KW-0472">Membrane</keyword>
<evidence type="ECO:0000256" key="1">
    <source>
        <dbReference type="ARBA" id="ARBA00004141"/>
    </source>
</evidence>
<keyword evidence="2 7" id="KW-0808">Transferase</keyword>
<evidence type="ECO:0000256" key="3">
    <source>
        <dbReference type="ARBA" id="ARBA00022692"/>
    </source>
</evidence>
<evidence type="ECO:0000256" key="4">
    <source>
        <dbReference type="ARBA" id="ARBA00022989"/>
    </source>
</evidence>
<keyword evidence="11" id="KW-1185">Reference proteome</keyword>
<comment type="caution">
    <text evidence="10">The sequence shown here is derived from an EMBL/GenBank/DDBJ whole genome shotgun (WGS) entry which is preliminary data.</text>
</comment>
<dbReference type="GO" id="GO:0005794">
    <property type="term" value="C:Golgi apparatus"/>
    <property type="evidence" value="ECO:0007669"/>
    <property type="project" value="TreeGrafter"/>
</dbReference>
<dbReference type="PROSITE" id="PS50216">
    <property type="entry name" value="DHHC"/>
    <property type="match status" value="1"/>
</dbReference>
<comment type="subcellular location">
    <subcellularLocation>
        <location evidence="1">Membrane</location>
        <topology evidence="1">Multi-pass membrane protein</topology>
    </subcellularLocation>
</comment>
<dbReference type="Proteomes" id="UP000481153">
    <property type="component" value="Unassembled WGS sequence"/>
</dbReference>
<feature type="region of interest" description="Disordered" evidence="8">
    <location>
        <begin position="224"/>
        <end position="248"/>
    </location>
</feature>
<gene>
    <name evidence="10" type="ORF">Ae201684_004141</name>
</gene>
<keyword evidence="6 7" id="KW-0012">Acyltransferase</keyword>
<dbReference type="GO" id="GO:0006612">
    <property type="term" value="P:protein targeting to membrane"/>
    <property type="evidence" value="ECO:0007669"/>
    <property type="project" value="TreeGrafter"/>
</dbReference>
<comment type="catalytic activity">
    <reaction evidence="7">
        <text>L-cysteinyl-[protein] + hexadecanoyl-CoA = S-hexadecanoyl-L-cysteinyl-[protein] + CoA</text>
        <dbReference type="Rhea" id="RHEA:36683"/>
        <dbReference type="Rhea" id="RHEA-COMP:10131"/>
        <dbReference type="Rhea" id="RHEA-COMP:11032"/>
        <dbReference type="ChEBI" id="CHEBI:29950"/>
        <dbReference type="ChEBI" id="CHEBI:57287"/>
        <dbReference type="ChEBI" id="CHEBI:57379"/>
        <dbReference type="ChEBI" id="CHEBI:74151"/>
        <dbReference type="EC" id="2.3.1.225"/>
    </reaction>
</comment>
<dbReference type="EC" id="2.3.1.225" evidence="7"/>
<evidence type="ECO:0000256" key="7">
    <source>
        <dbReference type="RuleBase" id="RU079119"/>
    </source>
</evidence>
<evidence type="ECO:0000256" key="5">
    <source>
        <dbReference type="ARBA" id="ARBA00023136"/>
    </source>
</evidence>
<evidence type="ECO:0000256" key="8">
    <source>
        <dbReference type="SAM" id="MobiDB-lite"/>
    </source>
</evidence>
<dbReference type="GO" id="GO:0016020">
    <property type="term" value="C:membrane"/>
    <property type="evidence" value="ECO:0007669"/>
    <property type="project" value="UniProtKB-SubCell"/>
</dbReference>
<feature type="transmembrane region" description="Helical" evidence="7">
    <location>
        <begin position="46"/>
        <end position="68"/>
    </location>
</feature>
<comment type="domain">
    <text evidence="7">The DHHC domain is required for palmitoyltransferase activity.</text>
</comment>
<dbReference type="VEuPathDB" id="FungiDB:AeMF1_005181"/>
<evidence type="ECO:0000313" key="11">
    <source>
        <dbReference type="Proteomes" id="UP000481153"/>
    </source>
</evidence>
<dbReference type="EMBL" id="VJMJ01000052">
    <property type="protein sequence ID" value="KAF0740405.1"/>
    <property type="molecule type" value="Genomic_DNA"/>
</dbReference>
<evidence type="ECO:0000259" key="9">
    <source>
        <dbReference type="Pfam" id="PF01529"/>
    </source>
</evidence>
<protein>
    <recommendedName>
        <fullName evidence="7">Palmitoyltransferase</fullName>
        <ecNumber evidence="7">2.3.1.225</ecNumber>
    </recommendedName>
</protein>
<accession>A0A6G0XJ69</accession>
<dbReference type="PANTHER" id="PTHR22883:SF203">
    <property type="entry name" value="PALMITOYLTRANSFERASE"/>
    <property type="match status" value="1"/>
</dbReference>
<comment type="similarity">
    <text evidence="7">Belongs to the DHHC palmitoyltransferase family.</text>
</comment>
<feature type="compositionally biased region" description="Basic and acidic residues" evidence="8">
    <location>
        <begin position="282"/>
        <end position="297"/>
    </location>
</feature>
<sequence length="339" mass="37675">MSRVTRVNGFQRPFSRDQLTSLVLQPVLISAFIALTISYLHELWALWILIPYAVLIIITGTCWVLCVWRNPASPQATSKWCLRVPSKPTRYCSVCNKNSPGLDHHCTWLNTCIGGSNYEPFFVLISTGTIMAAYQAVIGIVMATLWHKDMTSSWHPEANIPGSLAALWLHNIVSMLLALAYGSLTSFHIYLLYLGMGTYDFILKYGANNMCIRLLRCQCFRRSKSKEPKSPPTDKDKPGEKRGSKSKIGASSVLEMIAPSSSGHPSASEVAAWKKEWLDKYPNDSHHESEKDHEVTRARKVSTSNIHVELDQRNIGSASSVAPLAVSPPPDDSTPDTDN</sequence>
<dbReference type="AlphaFoldDB" id="A0A6G0XJ69"/>
<dbReference type="GO" id="GO:0019706">
    <property type="term" value="F:protein-cysteine S-palmitoyltransferase activity"/>
    <property type="evidence" value="ECO:0007669"/>
    <property type="project" value="UniProtKB-EC"/>
</dbReference>
<feature type="transmembrane region" description="Helical" evidence="7">
    <location>
        <begin position="121"/>
        <end position="147"/>
    </location>
</feature>
<dbReference type="InterPro" id="IPR039859">
    <property type="entry name" value="PFA4/ZDH16/20/ERF2-like"/>
</dbReference>
<evidence type="ECO:0000256" key="2">
    <source>
        <dbReference type="ARBA" id="ARBA00022679"/>
    </source>
</evidence>
<dbReference type="InterPro" id="IPR001594">
    <property type="entry name" value="Palmitoyltrfase_DHHC"/>
</dbReference>
<dbReference type="Pfam" id="PF01529">
    <property type="entry name" value="DHHC"/>
    <property type="match status" value="1"/>
</dbReference>
<feature type="region of interest" description="Disordered" evidence="8">
    <location>
        <begin position="282"/>
        <end position="339"/>
    </location>
</feature>
<organism evidence="10 11">
    <name type="scientific">Aphanomyces euteiches</name>
    <dbReference type="NCBI Taxonomy" id="100861"/>
    <lineage>
        <taxon>Eukaryota</taxon>
        <taxon>Sar</taxon>
        <taxon>Stramenopiles</taxon>
        <taxon>Oomycota</taxon>
        <taxon>Saprolegniomycetes</taxon>
        <taxon>Saprolegniales</taxon>
        <taxon>Verrucalvaceae</taxon>
        <taxon>Aphanomyces</taxon>
    </lineage>
</organism>
<name>A0A6G0XJ69_9STRA</name>
<keyword evidence="3 7" id="KW-0812">Transmembrane</keyword>
<feature type="transmembrane region" description="Helical" evidence="7">
    <location>
        <begin position="21"/>
        <end position="40"/>
    </location>
</feature>
<reference evidence="10 11" key="1">
    <citation type="submission" date="2019-07" db="EMBL/GenBank/DDBJ databases">
        <title>Genomics analysis of Aphanomyces spp. identifies a new class of oomycete effector associated with host adaptation.</title>
        <authorList>
            <person name="Gaulin E."/>
        </authorList>
    </citation>
    <scope>NUCLEOTIDE SEQUENCE [LARGE SCALE GENOMIC DNA]</scope>
    <source>
        <strain evidence="10 11">ATCC 201684</strain>
    </source>
</reference>
<evidence type="ECO:0000313" key="10">
    <source>
        <dbReference type="EMBL" id="KAF0740405.1"/>
    </source>
</evidence>
<proteinExistence type="inferred from homology"/>